<dbReference type="Proteomes" id="UP000198675">
    <property type="component" value="Chromosome I"/>
</dbReference>
<name>A0A1H2NDY5_9PSED</name>
<keyword evidence="7" id="KW-0998">Cell outer membrane</keyword>
<sequence>MSRRYSRIAEALCLAVACSFIVSQAVASTPITLGDAWGQVLQTNPSLMAGDRNVGIAEGERRQAGVIPNPELSWEVEDTRSATRTTTVQISQPIELGGKRGARIEMAERGIDSAAIGQEQLRNELRAEVVGAFQGALLAKMRQELAEQSQRLSERGVAVVDARVKAGKASALEASRARLQYEEVRLEAARARDQHINAMNQLLALIGASSTNGEPSLSGDVTDMPAIPSEVALLSRLDKVPQMRLARVEIDRQEAGIEVEKSRRIPDLTVSLGSQYSSADRERVNLVGLSMPLPLFDRNQGNVLAASRRADQARDLRNAAELRLRSEVQQAYQQWRTAQGAISGFEGGLLASADTALENTTRGFQMGKFGFIDVLDAQRTLIDVRSRYLQALGEALDAWVRLERIYGDLSAQADSY</sequence>
<evidence type="ECO:0000256" key="5">
    <source>
        <dbReference type="ARBA" id="ARBA00023136"/>
    </source>
</evidence>
<evidence type="ECO:0000256" key="4">
    <source>
        <dbReference type="ARBA" id="ARBA00022692"/>
    </source>
</evidence>
<evidence type="ECO:0000256" key="9">
    <source>
        <dbReference type="SAM" id="Coils"/>
    </source>
</evidence>
<evidence type="ECO:0000256" key="3">
    <source>
        <dbReference type="ARBA" id="ARBA00022452"/>
    </source>
</evidence>
<reference evidence="12" key="1">
    <citation type="submission" date="2016-10" db="EMBL/GenBank/DDBJ databases">
        <authorList>
            <person name="Varghese N."/>
            <person name="Submissions S."/>
        </authorList>
    </citation>
    <scope>NUCLEOTIDE SEQUENCE [LARGE SCALE GENOMIC DNA]</scope>
    <source>
        <strain evidence="12">KCTC 32246</strain>
    </source>
</reference>
<feature type="coiled-coil region" evidence="9">
    <location>
        <begin position="174"/>
        <end position="201"/>
    </location>
</feature>
<dbReference type="SUPFAM" id="SSF56954">
    <property type="entry name" value="Outer membrane efflux proteins (OEP)"/>
    <property type="match status" value="1"/>
</dbReference>
<dbReference type="EMBL" id="LT629797">
    <property type="protein sequence ID" value="SDV03391.1"/>
    <property type="molecule type" value="Genomic_DNA"/>
</dbReference>
<keyword evidence="5" id="KW-0472">Membrane</keyword>
<evidence type="ECO:0000256" key="7">
    <source>
        <dbReference type="ARBA" id="ARBA00023237"/>
    </source>
</evidence>
<evidence type="ECO:0000256" key="2">
    <source>
        <dbReference type="ARBA" id="ARBA00007613"/>
    </source>
</evidence>
<dbReference type="Pfam" id="PF02321">
    <property type="entry name" value="OEP"/>
    <property type="match status" value="2"/>
</dbReference>
<dbReference type="AlphaFoldDB" id="A0A1H2NDY5"/>
<keyword evidence="8" id="KW-0449">Lipoprotein</keyword>
<dbReference type="GO" id="GO:0016020">
    <property type="term" value="C:membrane"/>
    <property type="evidence" value="ECO:0007669"/>
    <property type="project" value="UniProtKB-SubCell"/>
</dbReference>
<evidence type="ECO:0000256" key="6">
    <source>
        <dbReference type="ARBA" id="ARBA00023139"/>
    </source>
</evidence>
<feature type="chain" id="PRO_5009281406" evidence="10">
    <location>
        <begin position="28"/>
        <end position="416"/>
    </location>
</feature>
<proteinExistence type="inferred from homology"/>
<comment type="subcellular location">
    <subcellularLocation>
        <location evidence="1">Cell outer membrane</location>
    </subcellularLocation>
</comment>
<dbReference type="InterPro" id="IPR003423">
    <property type="entry name" value="OMP_efflux"/>
</dbReference>
<dbReference type="PANTHER" id="PTHR30203:SF24">
    <property type="entry name" value="BLR4935 PROTEIN"/>
    <property type="match status" value="1"/>
</dbReference>
<keyword evidence="10" id="KW-0732">Signal</keyword>
<evidence type="ECO:0000256" key="10">
    <source>
        <dbReference type="SAM" id="SignalP"/>
    </source>
</evidence>
<keyword evidence="12" id="KW-1185">Reference proteome</keyword>
<dbReference type="Gene3D" id="1.20.1600.10">
    <property type="entry name" value="Outer membrane efflux proteins (OEP)"/>
    <property type="match status" value="1"/>
</dbReference>
<organism evidence="11 12">
    <name type="scientific">Pseudomonas sihuiensis</name>
    <dbReference type="NCBI Taxonomy" id="1274359"/>
    <lineage>
        <taxon>Bacteria</taxon>
        <taxon>Pseudomonadati</taxon>
        <taxon>Pseudomonadota</taxon>
        <taxon>Gammaproteobacteria</taxon>
        <taxon>Pseudomonadales</taxon>
        <taxon>Pseudomonadaceae</taxon>
        <taxon>Pseudomonas</taxon>
    </lineage>
</organism>
<evidence type="ECO:0000313" key="12">
    <source>
        <dbReference type="Proteomes" id="UP000198675"/>
    </source>
</evidence>
<comment type="similarity">
    <text evidence="2">Belongs to the outer membrane factor (OMF) (TC 1.B.17) family.</text>
</comment>
<protein>
    <submittedName>
        <fullName evidence="11">Outer membrane protein, cobalt-zinc-cadmium efflux system</fullName>
    </submittedName>
</protein>
<dbReference type="InterPro" id="IPR010131">
    <property type="entry name" value="MdtP/NodT-like"/>
</dbReference>
<evidence type="ECO:0000256" key="1">
    <source>
        <dbReference type="ARBA" id="ARBA00004442"/>
    </source>
</evidence>
<keyword evidence="4" id="KW-0812">Transmembrane</keyword>
<dbReference type="GO" id="GO:0015562">
    <property type="term" value="F:efflux transmembrane transporter activity"/>
    <property type="evidence" value="ECO:0007669"/>
    <property type="project" value="InterPro"/>
</dbReference>
<evidence type="ECO:0000313" key="11">
    <source>
        <dbReference type="EMBL" id="SDV03391.1"/>
    </source>
</evidence>
<dbReference type="GeneID" id="300418764"/>
<dbReference type="PANTHER" id="PTHR30203">
    <property type="entry name" value="OUTER MEMBRANE CATION EFFLUX PROTEIN"/>
    <property type="match status" value="1"/>
</dbReference>
<keyword evidence="9" id="KW-0175">Coiled coil</keyword>
<keyword evidence="6" id="KW-0564">Palmitate</keyword>
<keyword evidence="3" id="KW-1134">Transmembrane beta strand</keyword>
<accession>A0A1H2NDY5</accession>
<dbReference type="RefSeq" id="WP_092380255.1">
    <property type="nucleotide sequence ID" value="NZ_LT629797.1"/>
</dbReference>
<feature type="signal peptide" evidence="10">
    <location>
        <begin position="1"/>
        <end position="27"/>
    </location>
</feature>
<evidence type="ECO:0000256" key="8">
    <source>
        <dbReference type="ARBA" id="ARBA00023288"/>
    </source>
</evidence>
<gene>
    <name evidence="11" type="ORF">SAMN05216363_5154</name>
</gene>